<organism evidence="3 4">
    <name type="scientific">Lupinus luteus</name>
    <name type="common">European yellow lupine</name>
    <dbReference type="NCBI Taxonomy" id="3873"/>
    <lineage>
        <taxon>Eukaryota</taxon>
        <taxon>Viridiplantae</taxon>
        <taxon>Streptophyta</taxon>
        <taxon>Embryophyta</taxon>
        <taxon>Tracheophyta</taxon>
        <taxon>Spermatophyta</taxon>
        <taxon>Magnoliopsida</taxon>
        <taxon>eudicotyledons</taxon>
        <taxon>Gunneridae</taxon>
        <taxon>Pentapetalae</taxon>
        <taxon>rosids</taxon>
        <taxon>fabids</taxon>
        <taxon>Fabales</taxon>
        <taxon>Fabaceae</taxon>
        <taxon>Papilionoideae</taxon>
        <taxon>50 kb inversion clade</taxon>
        <taxon>genistoids sensu lato</taxon>
        <taxon>core genistoids</taxon>
        <taxon>Genisteae</taxon>
        <taxon>Lupinus</taxon>
    </lineage>
</organism>
<sequence>MGNKNVALLVVCIIILATLQPSTATLKEEWDSCYNKCCEGCTSNWIYYPCIGVCKTKCVPNLNLYQTPYSLASSVHGHGYGSRKHAHDLPPISSPSPILSPTSKN</sequence>
<evidence type="ECO:0000313" key="4">
    <source>
        <dbReference type="Proteomes" id="UP001497480"/>
    </source>
</evidence>
<feature type="region of interest" description="Disordered" evidence="1">
    <location>
        <begin position="76"/>
        <end position="105"/>
    </location>
</feature>
<evidence type="ECO:0000256" key="1">
    <source>
        <dbReference type="SAM" id="MobiDB-lite"/>
    </source>
</evidence>
<feature type="signal peptide" evidence="2">
    <location>
        <begin position="1"/>
        <end position="24"/>
    </location>
</feature>
<feature type="chain" id="PRO_5043886585" evidence="2">
    <location>
        <begin position="25"/>
        <end position="105"/>
    </location>
</feature>
<keyword evidence="4" id="KW-1185">Reference proteome</keyword>
<dbReference type="Proteomes" id="UP001497480">
    <property type="component" value="Unassembled WGS sequence"/>
</dbReference>
<accession>A0AAV1XYL1</accession>
<comment type="caution">
    <text evidence="3">The sequence shown here is derived from an EMBL/GenBank/DDBJ whole genome shotgun (WGS) entry which is preliminary data.</text>
</comment>
<name>A0AAV1XYL1_LUPLU</name>
<evidence type="ECO:0000256" key="2">
    <source>
        <dbReference type="SAM" id="SignalP"/>
    </source>
</evidence>
<proteinExistence type="predicted"/>
<reference evidence="3 4" key="1">
    <citation type="submission" date="2024-03" db="EMBL/GenBank/DDBJ databases">
        <authorList>
            <person name="Martinez-Hernandez J."/>
        </authorList>
    </citation>
    <scope>NUCLEOTIDE SEQUENCE [LARGE SCALE GENOMIC DNA]</scope>
</reference>
<dbReference type="EMBL" id="CAXHTB010000019">
    <property type="protein sequence ID" value="CAL0326067.1"/>
    <property type="molecule type" value="Genomic_DNA"/>
</dbReference>
<gene>
    <name evidence="3" type="ORF">LLUT_LOCUS27127</name>
</gene>
<protein>
    <submittedName>
        <fullName evidence="3">Uncharacterized protein</fullName>
    </submittedName>
</protein>
<keyword evidence="2" id="KW-0732">Signal</keyword>
<feature type="compositionally biased region" description="Low complexity" evidence="1">
    <location>
        <begin position="89"/>
        <end position="105"/>
    </location>
</feature>
<evidence type="ECO:0000313" key="3">
    <source>
        <dbReference type="EMBL" id="CAL0326067.1"/>
    </source>
</evidence>
<dbReference type="AlphaFoldDB" id="A0AAV1XYL1"/>